<dbReference type="InterPro" id="IPR000326">
    <property type="entry name" value="PAP2/HPO"/>
</dbReference>
<dbReference type="CDD" id="cd03392">
    <property type="entry name" value="PAP2_like_2"/>
    <property type="match status" value="1"/>
</dbReference>
<name>A0A1G5GDE6_9HYPH</name>
<dbReference type="Proteomes" id="UP000199569">
    <property type="component" value="Unassembled WGS sequence"/>
</dbReference>
<evidence type="ECO:0000259" key="2">
    <source>
        <dbReference type="SMART" id="SM00014"/>
    </source>
</evidence>
<dbReference type="PANTHER" id="PTHR14969:SF13">
    <property type="entry name" value="AT30094P"/>
    <property type="match status" value="1"/>
</dbReference>
<keyword evidence="1" id="KW-1133">Transmembrane helix</keyword>
<evidence type="ECO:0000313" key="4">
    <source>
        <dbReference type="Proteomes" id="UP000199569"/>
    </source>
</evidence>
<gene>
    <name evidence="3" type="ORF">SAMN02927923_01470</name>
</gene>
<feature type="domain" description="Phosphatidic acid phosphatase type 2/haloperoxidase" evidence="2">
    <location>
        <begin position="124"/>
        <end position="237"/>
    </location>
</feature>
<proteinExistence type="predicted"/>
<dbReference type="AlphaFoldDB" id="A0A1G5GDE6"/>
<feature type="transmembrane region" description="Helical" evidence="1">
    <location>
        <begin position="222"/>
        <end position="241"/>
    </location>
</feature>
<evidence type="ECO:0000256" key="1">
    <source>
        <dbReference type="SAM" id="Phobius"/>
    </source>
</evidence>
<dbReference type="Pfam" id="PF01569">
    <property type="entry name" value="PAP2"/>
    <property type="match status" value="1"/>
</dbReference>
<sequence>MPSPDRPLLLSQAGMNKYFAPVVDVWLRFRLNQIGPLLSLSACGFFAWAFIAIADEVSEGETHELDSAILLALRDPQDVANPLGPGWLEEAARDFTGLGGYAILTLLTAATVIYLLMAGKRAAALLVLVSIVGGTLLSTGLKMGFERPRPDLVPHATRVYTASFPSGHAMLSAITYLTIGALLARVEKSRRISAFIMSLAIVMTLMVGASRVYLGVHWPSDVLAGWSVGAAWAALCWFVALQLQRKGQMEKPGETSLASEADTP</sequence>
<feature type="transmembrane region" description="Helical" evidence="1">
    <location>
        <begin position="195"/>
        <end position="216"/>
    </location>
</feature>
<feature type="transmembrane region" description="Helical" evidence="1">
    <location>
        <begin position="37"/>
        <end position="54"/>
    </location>
</feature>
<feature type="transmembrane region" description="Helical" evidence="1">
    <location>
        <begin position="98"/>
        <end position="116"/>
    </location>
</feature>
<dbReference type="Gene3D" id="1.20.144.10">
    <property type="entry name" value="Phosphatidic acid phosphatase type 2/haloperoxidase"/>
    <property type="match status" value="2"/>
</dbReference>
<protein>
    <submittedName>
        <fullName evidence="3">Undecaprenyl-diphosphatase</fullName>
    </submittedName>
</protein>
<organism evidence="3 4">
    <name type="scientific">Microvirga guangxiensis</name>
    <dbReference type="NCBI Taxonomy" id="549386"/>
    <lineage>
        <taxon>Bacteria</taxon>
        <taxon>Pseudomonadati</taxon>
        <taxon>Pseudomonadota</taxon>
        <taxon>Alphaproteobacteria</taxon>
        <taxon>Hyphomicrobiales</taxon>
        <taxon>Methylobacteriaceae</taxon>
        <taxon>Microvirga</taxon>
    </lineage>
</organism>
<evidence type="ECO:0000313" key="3">
    <source>
        <dbReference type="EMBL" id="SCY49585.1"/>
    </source>
</evidence>
<dbReference type="InterPro" id="IPR036938">
    <property type="entry name" value="PAP2/HPO_sf"/>
</dbReference>
<dbReference type="SMART" id="SM00014">
    <property type="entry name" value="acidPPc"/>
    <property type="match status" value="1"/>
</dbReference>
<keyword evidence="4" id="KW-1185">Reference proteome</keyword>
<dbReference type="SUPFAM" id="SSF48317">
    <property type="entry name" value="Acid phosphatase/Vanadium-dependent haloperoxidase"/>
    <property type="match status" value="1"/>
</dbReference>
<keyword evidence="1" id="KW-0472">Membrane</keyword>
<dbReference type="EMBL" id="FMVJ01000004">
    <property type="protein sequence ID" value="SCY49585.1"/>
    <property type="molecule type" value="Genomic_DNA"/>
</dbReference>
<accession>A0A1G5GDE6</accession>
<feature type="transmembrane region" description="Helical" evidence="1">
    <location>
        <begin position="165"/>
        <end position="183"/>
    </location>
</feature>
<dbReference type="PANTHER" id="PTHR14969">
    <property type="entry name" value="SPHINGOSINE-1-PHOSPHATE PHOSPHOHYDROLASE"/>
    <property type="match status" value="1"/>
</dbReference>
<reference evidence="3 4" key="1">
    <citation type="submission" date="2016-10" db="EMBL/GenBank/DDBJ databases">
        <authorList>
            <person name="de Groot N.N."/>
        </authorList>
    </citation>
    <scope>NUCLEOTIDE SEQUENCE [LARGE SCALE GENOMIC DNA]</scope>
    <source>
        <strain evidence="3 4">CGMCC 1.7666</strain>
    </source>
</reference>
<dbReference type="STRING" id="549386.SAMN02927923_01470"/>
<keyword evidence="1" id="KW-0812">Transmembrane</keyword>
<feature type="transmembrane region" description="Helical" evidence="1">
    <location>
        <begin position="123"/>
        <end position="145"/>
    </location>
</feature>